<dbReference type="InterPro" id="IPR029058">
    <property type="entry name" value="AB_hydrolase_fold"/>
</dbReference>
<comment type="caution">
    <text evidence="2">The sequence shown here is derived from an EMBL/GenBank/DDBJ whole genome shotgun (WGS) entry which is preliminary data.</text>
</comment>
<dbReference type="EMBL" id="AMEM01000018">
    <property type="protein sequence ID" value="EKX90253.1"/>
    <property type="molecule type" value="Genomic_DNA"/>
</dbReference>
<dbReference type="HOGENOM" id="CLU_051796_0_0_11"/>
<organism evidence="2 3">
    <name type="scientific">Corynebacterium durum F0235</name>
    <dbReference type="NCBI Taxonomy" id="1035195"/>
    <lineage>
        <taxon>Bacteria</taxon>
        <taxon>Bacillati</taxon>
        <taxon>Actinomycetota</taxon>
        <taxon>Actinomycetes</taxon>
        <taxon>Mycobacteriales</taxon>
        <taxon>Corynebacteriaceae</taxon>
        <taxon>Corynebacterium</taxon>
    </lineage>
</organism>
<dbReference type="OrthoDB" id="9801217at2"/>
<evidence type="ECO:0000313" key="2">
    <source>
        <dbReference type="EMBL" id="EKX90253.1"/>
    </source>
</evidence>
<dbReference type="SUPFAM" id="SSF53474">
    <property type="entry name" value="alpha/beta-Hydrolases"/>
    <property type="match status" value="1"/>
</dbReference>
<reference evidence="2 3" key="1">
    <citation type="submission" date="2012-05" db="EMBL/GenBank/DDBJ databases">
        <authorList>
            <person name="Weinstock G."/>
            <person name="Sodergren E."/>
            <person name="Lobos E.A."/>
            <person name="Fulton L."/>
            <person name="Fulton R."/>
            <person name="Courtney L."/>
            <person name="Fronick C."/>
            <person name="O'Laughlin M."/>
            <person name="Godfrey J."/>
            <person name="Wilson R.M."/>
            <person name="Miner T."/>
            <person name="Farmer C."/>
            <person name="Delehaunty K."/>
            <person name="Cordes M."/>
            <person name="Minx P."/>
            <person name="Tomlinson C."/>
            <person name="Chen J."/>
            <person name="Wollam A."/>
            <person name="Pepin K.H."/>
            <person name="Bhonagiri V."/>
            <person name="Zhang X."/>
            <person name="Suruliraj S."/>
            <person name="Warren W."/>
            <person name="Mitreva M."/>
            <person name="Mardis E.R."/>
            <person name="Wilson R.K."/>
        </authorList>
    </citation>
    <scope>NUCLEOTIDE SEQUENCE [LARGE SCALE GENOMIC DNA]</scope>
    <source>
        <strain evidence="2 3">F0235</strain>
    </source>
</reference>
<evidence type="ECO:0000313" key="3">
    <source>
        <dbReference type="Proteomes" id="UP000010445"/>
    </source>
</evidence>
<dbReference type="InterPro" id="IPR051044">
    <property type="entry name" value="MAG_DAG_Lipase"/>
</dbReference>
<dbReference type="Proteomes" id="UP000010445">
    <property type="component" value="Unassembled WGS sequence"/>
</dbReference>
<evidence type="ECO:0000259" key="1">
    <source>
        <dbReference type="Pfam" id="PF12146"/>
    </source>
</evidence>
<dbReference type="PANTHER" id="PTHR11614">
    <property type="entry name" value="PHOSPHOLIPASE-RELATED"/>
    <property type="match status" value="1"/>
</dbReference>
<dbReference type="AlphaFoldDB" id="L1MG74"/>
<name>L1MG74_9CORY</name>
<dbReference type="InterPro" id="IPR022742">
    <property type="entry name" value="Hydrolase_4"/>
</dbReference>
<gene>
    <name evidence="2" type="ORF">HMPREF9997_01468</name>
</gene>
<feature type="domain" description="Serine aminopeptidase S33" evidence="1">
    <location>
        <begin position="57"/>
        <end position="266"/>
    </location>
</feature>
<dbReference type="Pfam" id="PF12146">
    <property type="entry name" value="Hydrolase_4"/>
    <property type="match status" value="1"/>
</dbReference>
<sequence length="338" mass="37996">MPLYLPPEWSPEWSQDILGPDFHTATMPLGDDPDGETDIYATVVRYSPTDAHRLRSRPAMLFVHGMSDYFFHRHVAEFFHQCGWAVYAIDLRKCGRSWRPGQRWHHTTDVTQYFKELTSALAYLSEMHNTVVIQGHSTGGLVVALWLDHLRHTDPELHAHVAGAILNSPWLDMMVPKPVSETLKPVLRWAGARWPDVSMPAGNLTAYGKSVSAEHYGEWVIDPEMKPLSGHQKNIGWLRAIIRGQDAIHSGTTDCGVPLLVLCSTESRSGRKYSPKVDTADVILDVRQIQHWAPTLSSDVTVSPIPDARHDVYLSQPAVRDAALKRVEQWLASIGYSN</sequence>
<protein>
    <recommendedName>
        <fullName evidence="1">Serine aminopeptidase S33 domain-containing protein</fullName>
    </recommendedName>
</protein>
<dbReference type="PATRIC" id="fig|1035195.3.peg.1323"/>
<keyword evidence="3" id="KW-1185">Reference proteome</keyword>
<dbReference type="RefSeq" id="WP_006063697.1">
    <property type="nucleotide sequence ID" value="NZ_KB290831.1"/>
</dbReference>
<proteinExistence type="predicted"/>
<dbReference type="Gene3D" id="3.40.50.1820">
    <property type="entry name" value="alpha/beta hydrolase"/>
    <property type="match status" value="1"/>
</dbReference>
<accession>L1MG74</accession>
<dbReference type="eggNOG" id="COG2267">
    <property type="taxonomic scope" value="Bacteria"/>
</dbReference>
<dbReference type="STRING" id="1035195.HMPREF9997_01468"/>